<comment type="caution">
    <text evidence="1">The sequence shown here is derived from an EMBL/GenBank/DDBJ whole genome shotgun (WGS) entry which is preliminary data.</text>
</comment>
<proteinExistence type="predicted"/>
<organism evidence="1">
    <name type="scientific">bioreactor metagenome</name>
    <dbReference type="NCBI Taxonomy" id="1076179"/>
    <lineage>
        <taxon>unclassified sequences</taxon>
        <taxon>metagenomes</taxon>
        <taxon>ecological metagenomes</taxon>
    </lineage>
</organism>
<gene>
    <name evidence="1" type="ORF">SDC9_139357</name>
</gene>
<name>A0A645DV53_9ZZZZ</name>
<sequence length="205" mass="22458">MADGDGGAGVDQQHRHRLADDVGTADDHGFLASQINIALLEHLHDAVRGTRDETRCTLRQGANVLGMEAVDILLGGDGFEHFLFVEMLRQRQLDQDAVNGRIGIQFGDLVEHHLLVDIAVIDDLFGMHADGQAAIDLVLHINLGGRVFADQNNHQTGLVPLGRQRLNAGLEALAQFVCQRLAVDNLCRHRRIQQKENGKGNCLSL</sequence>
<dbReference type="EMBL" id="VSSQ01039191">
    <property type="protein sequence ID" value="MPM92222.1"/>
    <property type="molecule type" value="Genomic_DNA"/>
</dbReference>
<protein>
    <recommendedName>
        <fullName evidence="2">NAD-specific glutamate dehydrogenase</fullName>
    </recommendedName>
</protein>
<evidence type="ECO:0008006" key="2">
    <source>
        <dbReference type="Google" id="ProtNLM"/>
    </source>
</evidence>
<evidence type="ECO:0000313" key="1">
    <source>
        <dbReference type="EMBL" id="MPM92222.1"/>
    </source>
</evidence>
<dbReference type="AlphaFoldDB" id="A0A645DV53"/>
<reference evidence="1" key="1">
    <citation type="submission" date="2019-08" db="EMBL/GenBank/DDBJ databases">
        <authorList>
            <person name="Kucharzyk K."/>
            <person name="Murdoch R.W."/>
            <person name="Higgins S."/>
            <person name="Loffler F."/>
        </authorList>
    </citation>
    <scope>NUCLEOTIDE SEQUENCE</scope>
</reference>
<accession>A0A645DV53</accession>